<evidence type="ECO:0000313" key="2">
    <source>
        <dbReference type="EMBL" id="GGM99595.1"/>
    </source>
</evidence>
<gene>
    <name evidence="2" type="ORF">GCM10011578_020970</name>
</gene>
<comment type="caution">
    <text evidence="2">The sequence shown here is derived from an EMBL/GenBank/DDBJ whole genome shotgun (WGS) entry which is preliminary data.</text>
</comment>
<evidence type="ECO:0000313" key="3">
    <source>
        <dbReference type="Proteomes" id="UP000653411"/>
    </source>
</evidence>
<proteinExistence type="predicted"/>
<reference evidence="2" key="1">
    <citation type="journal article" date="2014" name="Int. J. Syst. Evol. Microbiol.">
        <title>Complete genome sequence of Corynebacterium casei LMG S-19264T (=DSM 44701T), isolated from a smear-ripened cheese.</title>
        <authorList>
            <consortium name="US DOE Joint Genome Institute (JGI-PGF)"/>
            <person name="Walter F."/>
            <person name="Albersmeier A."/>
            <person name="Kalinowski J."/>
            <person name="Ruckert C."/>
        </authorList>
    </citation>
    <scope>NUCLEOTIDE SEQUENCE</scope>
    <source>
        <strain evidence="2">CGMCC 4.7110</strain>
    </source>
</reference>
<dbReference type="AlphaFoldDB" id="A0A918CPT6"/>
<sequence>MVEALGSPDVSDLRVRDDDTGEPARHLDKGRRAPVDGHDLPPLSSLNLIRLSMIDYMGVNIDWINILQGAPARPGGVTGC</sequence>
<keyword evidence="3" id="KW-1185">Reference proteome</keyword>
<accession>A0A918CPT6</accession>
<feature type="region of interest" description="Disordered" evidence="1">
    <location>
        <begin position="1"/>
        <end position="38"/>
    </location>
</feature>
<reference evidence="2" key="2">
    <citation type="submission" date="2020-09" db="EMBL/GenBank/DDBJ databases">
        <authorList>
            <person name="Sun Q."/>
            <person name="Zhou Y."/>
        </authorList>
    </citation>
    <scope>NUCLEOTIDE SEQUENCE</scope>
    <source>
        <strain evidence="2">CGMCC 4.7110</strain>
    </source>
</reference>
<protein>
    <submittedName>
        <fullName evidence="2">Uncharacterized protein</fullName>
    </submittedName>
</protein>
<organism evidence="2 3">
    <name type="scientific">Streptomyces fuscichromogenes</name>
    <dbReference type="NCBI Taxonomy" id="1324013"/>
    <lineage>
        <taxon>Bacteria</taxon>
        <taxon>Bacillati</taxon>
        <taxon>Actinomycetota</taxon>
        <taxon>Actinomycetes</taxon>
        <taxon>Kitasatosporales</taxon>
        <taxon>Streptomycetaceae</taxon>
        <taxon>Streptomyces</taxon>
    </lineage>
</organism>
<dbReference type="EMBL" id="BMML01000004">
    <property type="protein sequence ID" value="GGM99595.1"/>
    <property type="molecule type" value="Genomic_DNA"/>
</dbReference>
<name>A0A918CPT6_9ACTN</name>
<evidence type="ECO:0000256" key="1">
    <source>
        <dbReference type="SAM" id="MobiDB-lite"/>
    </source>
</evidence>
<feature type="compositionally biased region" description="Basic and acidic residues" evidence="1">
    <location>
        <begin position="11"/>
        <end position="38"/>
    </location>
</feature>
<dbReference type="Proteomes" id="UP000653411">
    <property type="component" value="Unassembled WGS sequence"/>
</dbReference>